<protein>
    <submittedName>
        <fullName evidence="1">Uncharacterized protein</fullName>
    </submittedName>
</protein>
<dbReference type="InterPro" id="IPR016024">
    <property type="entry name" value="ARM-type_fold"/>
</dbReference>
<reference evidence="2" key="2">
    <citation type="submission" date="2015-01" db="EMBL/GenBank/DDBJ databases">
        <title>Evolutionary Origins and Diversification of the Mycorrhizal Mutualists.</title>
        <authorList>
            <consortium name="DOE Joint Genome Institute"/>
            <consortium name="Mycorrhizal Genomics Consortium"/>
            <person name="Kohler A."/>
            <person name="Kuo A."/>
            <person name="Nagy L.G."/>
            <person name="Floudas D."/>
            <person name="Copeland A."/>
            <person name="Barry K.W."/>
            <person name="Cichocki N."/>
            <person name="Veneault-Fourrey C."/>
            <person name="LaButti K."/>
            <person name="Lindquist E.A."/>
            <person name="Lipzen A."/>
            <person name="Lundell T."/>
            <person name="Morin E."/>
            <person name="Murat C."/>
            <person name="Riley R."/>
            <person name="Ohm R."/>
            <person name="Sun H."/>
            <person name="Tunlid A."/>
            <person name="Henrissat B."/>
            <person name="Grigoriev I.V."/>
            <person name="Hibbett D.S."/>
            <person name="Martin F."/>
        </authorList>
    </citation>
    <scope>NUCLEOTIDE SEQUENCE [LARGE SCALE GENOMIC DNA]</scope>
    <source>
        <strain evidence="2">Foug A</strain>
    </source>
</reference>
<name>A0A0C3E379_9AGAM</name>
<dbReference type="HOGENOM" id="CLU_159029_0_0_1"/>
<evidence type="ECO:0000313" key="1">
    <source>
        <dbReference type="EMBL" id="KIM62486.1"/>
    </source>
</evidence>
<evidence type="ECO:0000313" key="2">
    <source>
        <dbReference type="Proteomes" id="UP000053989"/>
    </source>
</evidence>
<dbReference type="Gene3D" id="1.25.40.180">
    <property type="match status" value="1"/>
</dbReference>
<dbReference type="SUPFAM" id="SSF48371">
    <property type="entry name" value="ARM repeat"/>
    <property type="match status" value="1"/>
</dbReference>
<sequence length="114" mass="12846">MSEADAKKRIDEDVKEFCAVRNVDVYFTTLTEEHRFHLVDKLVASALESKDSDARLVANPASQRARSLGTFEAGFMPMLELLDNIAIDAPTFRYMGIMLNGTGLDRHEKRLVRG</sequence>
<dbReference type="OrthoDB" id="2690525at2759"/>
<dbReference type="AlphaFoldDB" id="A0A0C3E379"/>
<keyword evidence="2" id="KW-1185">Reference proteome</keyword>
<proteinExistence type="predicted"/>
<dbReference type="Proteomes" id="UP000053989">
    <property type="component" value="Unassembled WGS sequence"/>
</dbReference>
<accession>A0A0C3E379</accession>
<dbReference type="EMBL" id="KN822042">
    <property type="protein sequence ID" value="KIM62486.1"/>
    <property type="molecule type" value="Genomic_DNA"/>
</dbReference>
<gene>
    <name evidence="1" type="ORF">SCLCIDRAFT_1215068</name>
</gene>
<reference evidence="1 2" key="1">
    <citation type="submission" date="2014-04" db="EMBL/GenBank/DDBJ databases">
        <authorList>
            <consortium name="DOE Joint Genome Institute"/>
            <person name="Kuo A."/>
            <person name="Kohler A."/>
            <person name="Nagy L.G."/>
            <person name="Floudas D."/>
            <person name="Copeland A."/>
            <person name="Barry K.W."/>
            <person name="Cichocki N."/>
            <person name="Veneault-Fourrey C."/>
            <person name="LaButti K."/>
            <person name="Lindquist E.A."/>
            <person name="Lipzen A."/>
            <person name="Lundell T."/>
            <person name="Morin E."/>
            <person name="Murat C."/>
            <person name="Sun H."/>
            <person name="Tunlid A."/>
            <person name="Henrissat B."/>
            <person name="Grigoriev I.V."/>
            <person name="Hibbett D.S."/>
            <person name="Martin F."/>
            <person name="Nordberg H.P."/>
            <person name="Cantor M.N."/>
            <person name="Hua S.X."/>
        </authorList>
    </citation>
    <scope>NUCLEOTIDE SEQUENCE [LARGE SCALE GENOMIC DNA]</scope>
    <source>
        <strain evidence="1 2">Foug A</strain>
    </source>
</reference>
<dbReference type="STRING" id="1036808.A0A0C3E379"/>
<organism evidence="1 2">
    <name type="scientific">Scleroderma citrinum Foug A</name>
    <dbReference type="NCBI Taxonomy" id="1036808"/>
    <lineage>
        <taxon>Eukaryota</taxon>
        <taxon>Fungi</taxon>
        <taxon>Dikarya</taxon>
        <taxon>Basidiomycota</taxon>
        <taxon>Agaricomycotina</taxon>
        <taxon>Agaricomycetes</taxon>
        <taxon>Agaricomycetidae</taxon>
        <taxon>Boletales</taxon>
        <taxon>Sclerodermatineae</taxon>
        <taxon>Sclerodermataceae</taxon>
        <taxon>Scleroderma</taxon>
    </lineage>
</organism>
<dbReference type="InParanoid" id="A0A0C3E379"/>